<dbReference type="EMBL" id="JAHLFV010000201">
    <property type="protein sequence ID" value="MBU3850630.1"/>
    <property type="molecule type" value="Genomic_DNA"/>
</dbReference>
<comment type="caution">
    <text evidence="1">The sequence shown here is derived from an EMBL/GenBank/DDBJ whole genome shotgun (WGS) entry which is preliminary data.</text>
</comment>
<reference evidence="1" key="2">
    <citation type="submission" date="2021-04" db="EMBL/GenBank/DDBJ databases">
        <authorList>
            <person name="Gilroy R."/>
        </authorList>
    </citation>
    <scope>NUCLEOTIDE SEQUENCE</scope>
    <source>
        <strain evidence="1">Gambia15-2214</strain>
    </source>
</reference>
<name>A0A9E2L2M9_9SPIR</name>
<dbReference type="AlphaFoldDB" id="A0A9E2L2M9"/>
<accession>A0A9E2L2M9</accession>
<organism evidence="1 2">
    <name type="scientific">Candidatus Treponema excrementipullorum</name>
    <dbReference type="NCBI Taxonomy" id="2838768"/>
    <lineage>
        <taxon>Bacteria</taxon>
        <taxon>Pseudomonadati</taxon>
        <taxon>Spirochaetota</taxon>
        <taxon>Spirochaetia</taxon>
        <taxon>Spirochaetales</taxon>
        <taxon>Treponemataceae</taxon>
        <taxon>Treponema</taxon>
    </lineage>
</organism>
<sequence>MKSNYEKMYIDSSWISAKGIQLYFTDTNTFSLETEAVFGFSVFPLFYKLREQQPLLFVKREDTGICETIQLGWNRSSSKPDYYMLRGCLWGEEVCFMLKDLPDSHSVSEKLFYDGAGSQAYHFIDEKNVTVTDPLYKKNGLQTELCSFSCREGIIALKTVPSDIWGDEQVPVVTHRYFMYPHSLNLIDTVRGGVLCTYYDKDLV</sequence>
<protein>
    <submittedName>
        <fullName evidence="1">Uncharacterized protein</fullName>
    </submittedName>
</protein>
<gene>
    <name evidence="1" type="ORF">IAA16_08695</name>
</gene>
<proteinExistence type="predicted"/>
<reference evidence="1" key="1">
    <citation type="journal article" date="2021" name="PeerJ">
        <title>Extensive microbial diversity within the chicken gut microbiome revealed by metagenomics and culture.</title>
        <authorList>
            <person name="Gilroy R."/>
            <person name="Ravi A."/>
            <person name="Getino M."/>
            <person name="Pursley I."/>
            <person name="Horton D.L."/>
            <person name="Alikhan N.F."/>
            <person name="Baker D."/>
            <person name="Gharbi K."/>
            <person name="Hall N."/>
            <person name="Watson M."/>
            <person name="Adriaenssens E.M."/>
            <person name="Foster-Nyarko E."/>
            <person name="Jarju S."/>
            <person name="Secka A."/>
            <person name="Antonio M."/>
            <person name="Oren A."/>
            <person name="Chaudhuri R.R."/>
            <person name="La Ragione R."/>
            <person name="Hildebrand F."/>
            <person name="Pallen M.J."/>
        </authorList>
    </citation>
    <scope>NUCLEOTIDE SEQUENCE</scope>
    <source>
        <strain evidence="1">Gambia15-2214</strain>
    </source>
</reference>
<evidence type="ECO:0000313" key="1">
    <source>
        <dbReference type="EMBL" id="MBU3850630.1"/>
    </source>
</evidence>
<evidence type="ECO:0000313" key="2">
    <source>
        <dbReference type="Proteomes" id="UP000823914"/>
    </source>
</evidence>
<dbReference type="Proteomes" id="UP000823914">
    <property type="component" value="Unassembled WGS sequence"/>
</dbReference>